<evidence type="ECO:0000256" key="8">
    <source>
        <dbReference type="ARBA" id="ARBA00023274"/>
    </source>
</evidence>
<dbReference type="GO" id="GO:0000398">
    <property type="term" value="P:mRNA splicing, via spliceosome"/>
    <property type="evidence" value="ECO:0007669"/>
    <property type="project" value="EnsemblFungi"/>
</dbReference>
<dbReference type="AlphaFoldDB" id="A0A137PDQ3"/>
<keyword evidence="8 10" id="KW-0687">Ribonucleoprotein</keyword>
<evidence type="ECO:0000256" key="10">
    <source>
        <dbReference type="PIRNR" id="PIRNR006609"/>
    </source>
</evidence>
<reference evidence="12 13" key="1">
    <citation type="journal article" date="2015" name="Genome Biol. Evol.">
        <title>Phylogenomic analyses indicate that early fungi evolved digesting cell walls of algal ancestors of land plants.</title>
        <authorList>
            <person name="Chang Y."/>
            <person name="Wang S."/>
            <person name="Sekimoto S."/>
            <person name="Aerts A.L."/>
            <person name="Choi C."/>
            <person name="Clum A."/>
            <person name="LaButti K.M."/>
            <person name="Lindquist E.A."/>
            <person name="Yee Ngan C."/>
            <person name="Ohm R.A."/>
            <person name="Salamov A.A."/>
            <person name="Grigoriev I.V."/>
            <person name="Spatafora J.W."/>
            <person name="Berbee M.L."/>
        </authorList>
    </citation>
    <scope>NUCLEOTIDE SEQUENCE [LARGE SCALE GENOMIC DNA]</scope>
    <source>
        <strain evidence="12 13">NRRL 28638</strain>
    </source>
</reference>
<dbReference type="OrthoDB" id="409625at2759"/>
<dbReference type="STRING" id="796925.A0A137PDQ3"/>
<evidence type="ECO:0000256" key="1">
    <source>
        <dbReference type="ARBA" id="ARBA00004123"/>
    </source>
</evidence>
<dbReference type="InterPro" id="IPR016487">
    <property type="entry name" value="Lsm6/sSmF"/>
</dbReference>
<dbReference type="GO" id="GO:0046540">
    <property type="term" value="C:U4/U6 x U5 tri-snRNP complex"/>
    <property type="evidence" value="ECO:0007669"/>
    <property type="project" value="EnsemblFungi"/>
</dbReference>
<keyword evidence="7 10" id="KW-0539">Nucleus</keyword>
<dbReference type="PIRSF" id="PIRSF006609">
    <property type="entry name" value="snRNP_SmF"/>
    <property type="match status" value="1"/>
</dbReference>
<dbReference type="InterPro" id="IPR047575">
    <property type="entry name" value="Sm"/>
</dbReference>
<sequence length="90" mass="10127">MSSFEPVNPKPFLQNLIGKTINAKLKWGTEYKGTLQSVDGYMNIHLIQAVEYVDGTYAGTLGEILIRCNNILYIRESEEGDDDAEAQEEE</sequence>
<evidence type="ECO:0000256" key="2">
    <source>
        <dbReference type="ARBA" id="ARBA00007927"/>
    </source>
</evidence>
<evidence type="ECO:0000313" key="13">
    <source>
        <dbReference type="Proteomes" id="UP000070444"/>
    </source>
</evidence>
<dbReference type="GO" id="GO:0005686">
    <property type="term" value="C:U2 snRNP"/>
    <property type="evidence" value="ECO:0007669"/>
    <property type="project" value="EnsemblFungi"/>
</dbReference>
<keyword evidence="6 10" id="KW-0508">mRNA splicing</keyword>
<dbReference type="InterPro" id="IPR034100">
    <property type="entry name" value="Sm_F"/>
</dbReference>
<dbReference type="GO" id="GO:0034715">
    <property type="term" value="C:pICln-Sm protein complex"/>
    <property type="evidence" value="ECO:0007669"/>
    <property type="project" value="TreeGrafter"/>
</dbReference>
<dbReference type="Pfam" id="PF01423">
    <property type="entry name" value="LSM"/>
    <property type="match status" value="1"/>
</dbReference>
<evidence type="ECO:0000256" key="9">
    <source>
        <dbReference type="ARBA" id="ARBA00030144"/>
    </source>
</evidence>
<keyword evidence="4 10" id="KW-0747">Spliceosome</keyword>
<dbReference type="PROSITE" id="PS52002">
    <property type="entry name" value="SM"/>
    <property type="match status" value="1"/>
</dbReference>
<dbReference type="GO" id="GO:0005682">
    <property type="term" value="C:U5 snRNP"/>
    <property type="evidence" value="ECO:0007669"/>
    <property type="project" value="EnsemblFungi"/>
</dbReference>
<dbReference type="GO" id="GO:0005687">
    <property type="term" value="C:U4 snRNP"/>
    <property type="evidence" value="ECO:0007669"/>
    <property type="project" value="EnsemblFungi"/>
</dbReference>
<dbReference type="Proteomes" id="UP000070444">
    <property type="component" value="Unassembled WGS sequence"/>
</dbReference>
<comment type="subcellular location">
    <subcellularLocation>
        <location evidence="1 10">Nucleus</location>
    </subcellularLocation>
</comment>
<evidence type="ECO:0000256" key="5">
    <source>
        <dbReference type="ARBA" id="ARBA00022884"/>
    </source>
</evidence>
<evidence type="ECO:0000259" key="11">
    <source>
        <dbReference type="PROSITE" id="PS52002"/>
    </source>
</evidence>
<name>A0A137PDQ3_CONC2</name>
<accession>A0A137PDQ3</accession>
<dbReference type="PANTHER" id="PTHR11021">
    <property type="entry name" value="SMALL NUCLEAR RIBONUCLEOPROTEIN F SNRNP-F"/>
    <property type="match status" value="1"/>
</dbReference>
<proteinExistence type="inferred from homology"/>
<dbReference type="GO" id="GO:0005685">
    <property type="term" value="C:U1 snRNP"/>
    <property type="evidence" value="ECO:0007669"/>
    <property type="project" value="EnsemblFungi"/>
</dbReference>
<evidence type="ECO:0000256" key="6">
    <source>
        <dbReference type="ARBA" id="ARBA00023187"/>
    </source>
</evidence>
<dbReference type="PANTHER" id="PTHR11021:SF0">
    <property type="entry name" value="SMALL NUCLEAR RIBONUCLEOPROTEIN F"/>
    <property type="match status" value="1"/>
</dbReference>
<dbReference type="SMART" id="SM00651">
    <property type="entry name" value="Sm"/>
    <property type="match status" value="1"/>
</dbReference>
<dbReference type="OMA" id="GYMNVQL"/>
<dbReference type="CDD" id="cd01722">
    <property type="entry name" value="Sm_F"/>
    <property type="match status" value="1"/>
</dbReference>
<dbReference type="InterPro" id="IPR001163">
    <property type="entry name" value="Sm_dom_euk/arc"/>
</dbReference>
<dbReference type="InterPro" id="IPR010920">
    <property type="entry name" value="LSM_dom_sf"/>
</dbReference>
<gene>
    <name evidence="12" type="ORF">CONCODRAFT_77477</name>
</gene>
<keyword evidence="5 10" id="KW-0694">RNA-binding</keyword>
<dbReference type="Gene3D" id="2.30.30.100">
    <property type="match status" value="1"/>
</dbReference>
<dbReference type="SUPFAM" id="SSF50182">
    <property type="entry name" value="Sm-like ribonucleoproteins"/>
    <property type="match status" value="1"/>
</dbReference>
<dbReference type="GO" id="GO:0071014">
    <property type="term" value="C:post-mRNA release spliceosomal complex"/>
    <property type="evidence" value="ECO:0007669"/>
    <property type="project" value="EnsemblFungi"/>
</dbReference>
<keyword evidence="3 10" id="KW-0507">mRNA processing</keyword>
<evidence type="ECO:0000256" key="3">
    <source>
        <dbReference type="ARBA" id="ARBA00022664"/>
    </source>
</evidence>
<organism evidence="12 13">
    <name type="scientific">Conidiobolus coronatus (strain ATCC 28846 / CBS 209.66 / NRRL 28638)</name>
    <name type="common">Delacroixia coronata</name>
    <dbReference type="NCBI Taxonomy" id="796925"/>
    <lineage>
        <taxon>Eukaryota</taxon>
        <taxon>Fungi</taxon>
        <taxon>Fungi incertae sedis</taxon>
        <taxon>Zoopagomycota</taxon>
        <taxon>Entomophthoromycotina</taxon>
        <taxon>Entomophthoromycetes</taxon>
        <taxon>Entomophthorales</taxon>
        <taxon>Ancylistaceae</taxon>
        <taxon>Conidiobolus</taxon>
    </lineage>
</organism>
<evidence type="ECO:0000313" key="12">
    <source>
        <dbReference type="EMBL" id="KXN73133.1"/>
    </source>
</evidence>
<protein>
    <recommendedName>
        <fullName evidence="9">Sm protein F</fullName>
    </recommendedName>
</protein>
<evidence type="ECO:0000256" key="7">
    <source>
        <dbReference type="ARBA" id="ARBA00023242"/>
    </source>
</evidence>
<dbReference type="GO" id="GO:0036261">
    <property type="term" value="P:7-methylguanosine cap hypermethylation"/>
    <property type="evidence" value="ECO:0007669"/>
    <property type="project" value="EnsemblFungi"/>
</dbReference>
<keyword evidence="13" id="KW-1185">Reference proteome</keyword>
<dbReference type="GO" id="GO:0000974">
    <property type="term" value="C:Prp19 complex"/>
    <property type="evidence" value="ECO:0007669"/>
    <property type="project" value="EnsemblFungi"/>
</dbReference>
<dbReference type="GO" id="GO:0008266">
    <property type="term" value="F:poly(U) RNA binding"/>
    <property type="evidence" value="ECO:0007669"/>
    <property type="project" value="EnsemblFungi"/>
</dbReference>
<comment type="similarity">
    <text evidence="2 10">Belongs to the snRNP Sm proteins family. SmF/LSm6 subfamily.</text>
</comment>
<feature type="domain" description="Sm" evidence="11">
    <location>
        <begin position="8"/>
        <end position="80"/>
    </location>
</feature>
<dbReference type="GO" id="GO:1990935">
    <property type="term" value="F:splicing factor binding"/>
    <property type="evidence" value="ECO:0007669"/>
    <property type="project" value="EnsemblFungi"/>
</dbReference>
<dbReference type="GO" id="GO:0071013">
    <property type="term" value="C:catalytic step 2 spliceosome"/>
    <property type="evidence" value="ECO:0007669"/>
    <property type="project" value="TreeGrafter"/>
</dbReference>
<dbReference type="EMBL" id="KQ964441">
    <property type="protein sequence ID" value="KXN73133.1"/>
    <property type="molecule type" value="Genomic_DNA"/>
</dbReference>
<evidence type="ECO:0000256" key="4">
    <source>
        <dbReference type="ARBA" id="ARBA00022728"/>
    </source>
</evidence>